<feature type="compositionally biased region" description="Acidic residues" evidence="4">
    <location>
        <begin position="236"/>
        <end position="248"/>
    </location>
</feature>
<dbReference type="OrthoDB" id="61110at2759"/>
<dbReference type="Pfam" id="PF25390">
    <property type="entry name" value="WD40_RLD"/>
    <property type="match status" value="1"/>
</dbReference>
<dbReference type="GO" id="GO:0005085">
    <property type="term" value="F:guanyl-nucleotide exchange factor activity"/>
    <property type="evidence" value="ECO:0007669"/>
    <property type="project" value="TreeGrafter"/>
</dbReference>
<feature type="compositionally biased region" description="Basic and acidic residues" evidence="4">
    <location>
        <begin position="99"/>
        <end position="108"/>
    </location>
</feature>
<dbReference type="PRINTS" id="PR00633">
    <property type="entry name" value="RCCNDNSATION"/>
</dbReference>
<feature type="repeat" description="RCC1" evidence="3">
    <location>
        <begin position="343"/>
        <end position="400"/>
    </location>
</feature>
<feature type="repeat" description="RCC1" evidence="3">
    <location>
        <begin position="401"/>
        <end position="458"/>
    </location>
</feature>
<evidence type="ECO:0000313" key="6">
    <source>
        <dbReference type="EMBL" id="QIW95016.1"/>
    </source>
</evidence>
<reference evidence="6 7" key="1">
    <citation type="journal article" date="2016" name="Sci. Rep.">
        <title>Peltaster fructicola genome reveals evolution from an invasive phytopathogen to an ectophytic parasite.</title>
        <authorList>
            <person name="Xu C."/>
            <person name="Chen H."/>
            <person name="Gleason M.L."/>
            <person name="Xu J.R."/>
            <person name="Liu H."/>
            <person name="Zhang R."/>
            <person name="Sun G."/>
        </authorList>
    </citation>
    <scope>NUCLEOTIDE SEQUENCE [LARGE SCALE GENOMIC DNA]</scope>
    <source>
        <strain evidence="6 7">LNHT1506</strain>
    </source>
</reference>
<dbReference type="PROSITE" id="PS00625">
    <property type="entry name" value="RCC1_1"/>
    <property type="match status" value="1"/>
</dbReference>
<dbReference type="SUPFAM" id="SSF50985">
    <property type="entry name" value="RCC1/BLIP-II"/>
    <property type="match status" value="1"/>
</dbReference>
<feature type="domain" description="RCC1-like" evidence="5">
    <location>
        <begin position="148"/>
        <end position="576"/>
    </location>
</feature>
<feature type="compositionally biased region" description="Low complexity" evidence="4">
    <location>
        <begin position="23"/>
        <end position="35"/>
    </location>
</feature>
<keyword evidence="7" id="KW-1185">Reference proteome</keyword>
<proteinExistence type="predicted"/>
<feature type="compositionally biased region" description="Low complexity" evidence="4">
    <location>
        <begin position="42"/>
        <end position="93"/>
    </location>
</feature>
<feature type="repeat" description="RCC1" evidence="3">
    <location>
        <begin position="204"/>
        <end position="289"/>
    </location>
</feature>
<name>A0A6H0XJV9_9PEZI</name>
<dbReference type="PANTHER" id="PTHR45982:SF1">
    <property type="entry name" value="REGULATOR OF CHROMOSOME CONDENSATION"/>
    <property type="match status" value="1"/>
</dbReference>
<evidence type="ECO:0000256" key="3">
    <source>
        <dbReference type="PROSITE-ProRule" id="PRU00235"/>
    </source>
</evidence>
<dbReference type="Gene3D" id="2.130.10.30">
    <property type="entry name" value="Regulator of chromosome condensation 1/beta-lactamase-inhibitor protein II"/>
    <property type="match status" value="1"/>
</dbReference>
<feature type="repeat" description="RCC1" evidence="3">
    <location>
        <begin position="147"/>
        <end position="203"/>
    </location>
</feature>
<dbReference type="GO" id="GO:0005737">
    <property type="term" value="C:cytoplasm"/>
    <property type="evidence" value="ECO:0007669"/>
    <property type="project" value="TreeGrafter"/>
</dbReference>
<dbReference type="InterPro" id="IPR009091">
    <property type="entry name" value="RCC1/BLIP-II"/>
</dbReference>
<evidence type="ECO:0000313" key="7">
    <source>
        <dbReference type="Proteomes" id="UP000503462"/>
    </source>
</evidence>
<protein>
    <recommendedName>
        <fullName evidence="5">RCC1-like domain-containing protein</fullName>
    </recommendedName>
</protein>
<keyword evidence="1" id="KW-0344">Guanine-nucleotide releasing factor</keyword>
<dbReference type="InterPro" id="IPR051553">
    <property type="entry name" value="Ran_GTPase-activating"/>
</dbReference>
<evidence type="ECO:0000259" key="5">
    <source>
        <dbReference type="Pfam" id="PF25390"/>
    </source>
</evidence>
<feature type="region of interest" description="Disordered" evidence="4">
    <location>
        <begin position="233"/>
        <end position="261"/>
    </location>
</feature>
<dbReference type="InterPro" id="IPR000408">
    <property type="entry name" value="Reg_chr_condens"/>
</dbReference>
<dbReference type="EMBL" id="CP051139">
    <property type="protein sequence ID" value="QIW95016.1"/>
    <property type="molecule type" value="Genomic_DNA"/>
</dbReference>
<gene>
    <name evidence="6" type="ORF">AMS68_000534</name>
</gene>
<dbReference type="Proteomes" id="UP000503462">
    <property type="component" value="Chromosome 1"/>
</dbReference>
<feature type="repeat" description="RCC1" evidence="3">
    <location>
        <begin position="290"/>
        <end position="342"/>
    </location>
</feature>
<organism evidence="6 7">
    <name type="scientific">Peltaster fructicola</name>
    <dbReference type="NCBI Taxonomy" id="286661"/>
    <lineage>
        <taxon>Eukaryota</taxon>
        <taxon>Fungi</taxon>
        <taxon>Dikarya</taxon>
        <taxon>Ascomycota</taxon>
        <taxon>Pezizomycotina</taxon>
        <taxon>Dothideomycetes</taxon>
        <taxon>Dothideomycetes incertae sedis</taxon>
        <taxon>Peltaster</taxon>
    </lineage>
</organism>
<sequence length="586" mass="61440">MAPKKAQAPVAADGKLRPKRAAVTKSTTTTTTANTAKKRNAKSTAAPKTKATTAKTQAKKPAASKKTAAPKTAAGSLAAQKASVSKTSTTANTSKKRKADTEADDTKAAKKGKAAPRAEPVKRPVKEPKKKVLQKGPVITEPPKDVLDVLVFGEGSAGELGLGTRKNAVDVKRPRLNANLNSDEAAVVQLSAGAMHVVALTADNRVLTWGVNDNGALGRDTEWDGGLVDADAAEKAEDEDSDDDDDDSGLNPREATPTEIDLSTTELAEGTNWSKVVAGDSCTLALTDDGKVYGCGTFRGNEGPFGFTADAEVVRRFIIIEELKNIVDIACGANHALALDNKGVVFAWGAGEQNQLGRKIVERNKRSSLLPREVGMPRGAKKQIKKVFSGPYHSFAITHNDELYAWGLNATGQTGVETTDVGESGAIIPNAQHVKVLAGKGIVSVAGGSHHTIVATADGECLTWGRIDAGQLGFTQAEFEAMSDDAVKKNEHGKPGALLVPTRVTRVEGHASIVSAGPEHSLVVTKEGKAYSCGFSANYQTGLGTDDEVWEMTLIDNTAVKSRILNGVSAGAQFSTLTAQRAMETA</sequence>
<dbReference type="PANTHER" id="PTHR45982">
    <property type="entry name" value="REGULATOR OF CHROMOSOME CONDENSATION"/>
    <property type="match status" value="1"/>
</dbReference>
<dbReference type="PROSITE" id="PS50012">
    <property type="entry name" value="RCC1_3"/>
    <property type="match status" value="6"/>
</dbReference>
<accession>A0A6H0XJV9</accession>
<evidence type="ECO:0000256" key="2">
    <source>
        <dbReference type="ARBA" id="ARBA00022737"/>
    </source>
</evidence>
<keyword evidence="2" id="KW-0677">Repeat</keyword>
<feature type="repeat" description="RCC1" evidence="3">
    <location>
        <begin position="459"/>
        <end position="527"/>
    </location>
</feature>
<evidence type="ECO:0000256" key="4">
    <source>
        <dbReference type="SAM" id="MobiDB-lite"/>
    </source>
</evidence>
<evidence type="ECO:0000256" key="1">
    <source>
        <dbReference type="ARBA" id="ARBA00022658"/>
    </source>
</evidence>
<dbReference type="InterPro" id="IPR058923">
    <property type="entry name" value="RCC1-like_dom"/>
</dbReference>
<feature type="region of interest" description="Disordered" evidence="4">
    <location>
        <begin position="1"/>
        <end position="133"/>
    </location>
</feature>
<dbReference type="AlphaFoldDB" id="A0A6H0XJV9"/>
<dbReference type="PROSITE" id="PS00626">
    <property type="entry name" value="RCC1_2"/>
    <property type="match status" value="2"/>
</dbReference>